<comment type="caution">
    <text evidence="5">The sequence shown here is derived from an EMBL/GenBank/DDBJ whole genome shotgun (WGS) entry which is preliminary data.</text>
</comment>
<evidence type="ECO:0000313" key="6">
    <source>
        <dbReference type="Proteomes" id="UP000242188"/>
    </source>
</evidence>
<dbReference type="InterPro" id="IPR004367">
    <property type="entry name" value="Cyclin_C-dom"/>
</dbReference>
<dbReference type="SUPFAM" id="SSF47954">
    <property type="entry name" value="Cyclin-like"/>
    <property type="match status" value="1"/>
</dbReference>
<dbReference type="OrthoDB" id="10264655at2759"/>
<dbReference type="GO" id="GO:0016538">
    <property type="term" value="F:cyclin-dependent protein serine/threonine kinase regulator activity"/>
    <property type="evidence" value="ECO:0007669"/>
    <property type="project" value="InterPro"/>
</dbReference>
<dbReference type="STRING" id="6573.A0A210Q5J4"/>
<feature type="domain" description="Cyclin-like" evidence="3">
    <location>
        <begin position="61"/>
        <end position="145"/>
    </location>
</feature>
<feature type="compositionally biased region" description="Polar residues" evidence="2">
    <location>
        <begin position="179"/>
        <end position="199"/>
    </location>
</feature>
<dbReference type="SMART" id="SM01332">
    <property type="entry name" value="Cyclin_C"/>
    <property type="match status" value="1"/>
</dbReference>
<evidence type="ECO:0000259" key="3">
    <source>
        <dbReference type="SMART" id="SM00385"/>
    </source>
</evidence>
<dbReference type="SMART" id="SM00385">
    <property type="entry name" value="CYCLIN"/>
    <property type="match status" value="1"/>
</dbReference>
<dbReference type="InterPro" id="IPR043198">
    <property type="entry name" value="Cyclin/Ssn8"/>
</dbReference>
<dbReference type="PANTHER" id="PTHR10026">
    <property type="entry name" value="CYCLIN"/>
    <property type="match status" value="1"/>
</dbReference>
<accession>A0A210Q5J4</accession>
<keyword evidence="1" id="KW-0195">Cyclin</keyword>
<dbReference type="Pfam" id="PF21797">
    <property type="entry name" value="CycT2-like_C"/>
    <property type="match status" value="1"/>
</dbReference>
<dbReference type="Gene3D" id="1.10.472.10">
    <property type="entry name" value="Cyclin-like"/>
    <property type="match status" value="1"/>
</dbReference>
<organism evidence="5 6">
    <name type="scientific">Mizuhopecten yessoensis</name>
    <name type="common">Japanese scallop</name>
    <name type="synonym">Patinopecten yessoensis</name>
    <dbReference type="NCBI Taxonomy" id="6573"/>
    <lineage>
        <taxon>Eukaryota</taxon>
        <taxon>Metazoa</taxon>
        <taxon>Spiralia</taxon>
        <taxon>Lophotrochozoa</taxon>
        <taxon>Mollusca</taxon>
        <taxon>Bivalvia</taxon>
        <taxon>Autobranchia</taxon>
        <taxon>Pteriomorphia</taxon>
        <taxon>Pectinida</taxon>
        <taxon>Pectinoidea</taxon>
        <taxon>Pectinidae</taxon>
        <taxon>Mizuhopecten</taxon>
    </lineage>
</organism>
<feature type="compositionally biased region" description="Basic residues" evidence="2">
    <location>
        <begin position="291"/>
        <end position="306"/>
    </location>
</feature>
<dbReference type="FunFam" id="1.10.472.10:FF:000031">
    <property type="entry name" value="cyclin-L1-1-like isoform X1"/>
    <property type="match status" value="1"/>
</dbReference>
<feature type="compositionally biased region" description="Basic and acidic residues" evidence="2">
    <location>
        <begin position="327"/>
        <end position="336"/>
    </location>
</feature>
<dbReference type="GO" id="GO:0006357">
    <property type="term" value="P:regulation of transcription by RNA polymerase II"/>
    <property type="evidence" value="ECO:0007669"/>
    <property type="project" value="InterPro"/>
</dbReference>
<feature type="domain" description="Cyclin C-terminal" evidence="4">
    <location>
        <begin position="57"/>
        <end position="170"/>
    </location>
</feature>
<feature type="compositionally biased region" description="Basic and acidic residues" evidence="2">
    <location>
        <begin position="209"/>
        <end position="221"/>
    </location>
</feature>
<evidence type="ECO:0000259" key="4">
    <source>
        <dbReference type="SMART" id="SM01332"/>
    </source>
</evidence>
<dbReference type="AlphaFoldDB" id="A0A210Q5J4"/>
<feature type="compositionally biased region" description="Basic residues" evidence="2">
    <location>
        <begin position="263"/>
        <end position="278"/>
    </location>
</feature>
<gene>
    <name evidence="5" type="ORF">KP79_PYT21175</name>
</gene>
<feature type="compositionally biased region" description="Basic and acidic residues" evidence="2">
    <location>
        <begin position="351"/>
        <end position="361"/>
    </location>
</feature>
<evidence type="ECO:0000313" key="5">
    <source>
        <dbReference type="EMBL" id="OWF44014.1"/>
    </source>
</evidence>
<evidence type="ECO:0000256" key="1">
    <source>
        <dbReference type="ARBA" id="ARBA00023127"/>
    </source>
</evidence>
<reference evidence="5 6" key="1">
    <citation type="journal article" date="2017" name="Nat. Ecol. Evol.">
        <title>Scallop genome provides insights into evolution of bilaterian karyotype and development.</title>
        <authorList>
            <person name="Wang S."/>
            <person name="Zhang J."/>
            <person name="Jiao W."/>
            <person name="Li J."/>
            <person name="Xun X."/>
            <person name="Sun Y."/>
            <person name="Guo X."/>
            <person name="Huan P."/>
            <person name="Dong B."/>
            <person name="Zhang L."/>
            <person name="Hu X."/>
            <person name="Sun X."/>
            <person name="Wang J."/>
            <person name="Zhao C."/>
            <person name="Wang Y."/>
            <person name="Wang D."/>
            <person name="Huang X."/>
            <person name="Wang R."/>
            <person name="Lv J."/>
            <person name="Li Y."/>
            <person name="Zhang Z."/>
            <person name="Liu B."/>
            <person name="Lu W."/>
            <person name="Hui Y."/>
            <person name="Liang J."/>
            <person name="Zhou Z."/>
            <person name="Hou R."/>
            <person name="Li X."/>
            <person name="Liu Y."/>
            <person name="Li H."/>
            <person name="Ning X."/>
            <person name="Lin Y."/>
            <person name="Zhao L."/>
            <person name="Xing Q."/>
            <person name="Dou J."/>
            <person name="Li Y."/>
            <person name="Mao J."/>
            <person name="Guo H."/>
            <person name="Dou H."/>
            <person name="Li T."/>
            <person name="Mu C."/>
            <person name="Jiang W."/>
            <person name="Fu Q."/>
            <person name="Fu X."/>
            <person name="Miao Y."/>
            <person name="Liu J."/>
            <person name="Yu Q."/>
            <person name="Li R."/>
            <person name="Liao H."/>
            <person name="Li X."/>
            <person name="Kong Y."/>
            <person name="Jiang Z."/>
            <person name="Chourrout D."/>
            <person name="Li R."/>
            <person name="Bao Z."/>
        </authorList>
    </citation>
    <scope>NUCLEOTIDE SEQUENCE [LARGE SCALE GENOMIC DNA]</scope>
    <source>
        <strain evidence="5 6">PY_sf001</strain>
    </source>
</reference>
<dbReference type="InterPro" id="IPR013763">
    <property type="entry name" value="Cyclin-like_dom"/>
</dbReference>
<dbReference type="InterPro" id="IPR036915">
    <property type="entry name" value="Cyclin-like_sf"/>
</dbReference>
<feature type="compositionally biased region" description="Basic residues" evidence="2">
    <location>
        <begin position="337"/>
        <end position="347"/>
    </location>
</feature>
<feature type="region of interest" description="Disordered" evidence="2">
    <location>
        <begin position="173"/>
        <end position="361"/>
    </location>
</feature>
<feature type="compositionally biased region" description="Low complexity" evidence="2">
    <location>
        <begin position="248"/>
        <end position="262"/>
    </location>
</feature>
<protein>
    <submittedName>
        <fullName evidence="5">Cyclin-L1</fullName>
    </submittedName>
</protein>
<sequence>MPQRHICLDKWWMCAIFYRSRTLHPLPLDQNYINLKKQVNNAERRVLKELGFSVHAKNPHKVIVMFLQVLECERDQKLGQCAWNYMNDSFRTDVFVRFHPEVIACACIYLAARQLQIPLPSSPPWYYVFSVDDEEVADICLTILRLYARPRPNYDKLEAKVNDAKKIQIEAKMKAKGVSSENGTPNHSSRTNSPKNVSPNPALLPSMKRLKEDDRDSERGSIKNHSSKKKRSHSPHDKSRSRSRSRQRSSLSRSSRSLSRSPSMKRRKNRGSPHRYKKDRYFSPDRYITKEHKHSRKRKKHSHSKSRSPSLNKSPERYKANHKKYKHERDSRYHSPERHHKRHRNGHRSPSPRDRYDKYRR</sequence>
<proteinExistence type="predicted"/>
<evidence type="ECO:0000256" key="2">
    <source>
        <dbReference type="SAM" id="MobiDB-lite"/>
    </source>
</evidence>
<dbReference type="EMBL" id="NEDP02004925">
    <property type="protein sequence ID" value="OWF44014.1"/>
    <property type="molecule type" value="Genomic_DNA"/>
</dbReference>
<dbReference type="PIRSF" id="PIRSF036580">
    <property type="entry name" value="Cyclin_L"/>
    <property type="match status" value="1"/>
</dbReference>
<keyword evidence="6" id="KW-1185">Reference proteome</keyword>
<feature type="compositionally biased region" description="Basic and acidic residues" evidence="2">
    <location>
        <begin position="279"/>
        <end position="290"/>
    </location>
</feature>
<dbReference type="Proteomes" id="UP000242188">
    <property type="component" value="Unassembled WGS sequence"/>
</dbReference>
<name>A0A210Q5J4_MIZYE</name>